<evidence type="ECO:0008006" key="6">
    <source>
        <dbReference type="Google" id="ProtNLM"/>
    </source>
</evidence>
<sequence length="321" mass="34475">MLPRALPGVFPSLPQEELQLPSLQNFDAKRKRKTHVEGLPSLGSLGARGLRSKSSKALGSSPSRAGGPAEELGRGGLARWLGAPGAPGSSSSSSSSREKGARPRPPRGSLEELLEVVKTIEEECLLDPERERAAEKEQDPFFREIEAVHKMSKGARGPPGGFDDEGRAAVSLADLAAGAPVGGEAWGPAAAAANAAAQQQQQQQQPEELTEEDEAVLQRWKERDKQFDAQVAQIGDAIDRIAEVAVTIGQQAEQHSQKAEELAQQTQQAAAELQQLDAKLKAFMKSQSSSNFCCKLILLLLVLLLGCFVFSTIYARYMKKA</sequence>
<organism evidence="4 5">
    <name type="scientific">Eimeria necatrix</name>
    <dbReference type="NCBI Taxonomy" id="51315"/>
    <lineage>
        <taxon>Eukaryota</taxon>
        <taxon>Sar</taxon>
        <taxon>Alveolata</taxon>
        <taxon>Apicomplexa</taxon>
        <taxon>Conoidasida</taxon>
        <taxon>Coccidia</taxon>
        <taxon>Eucoccidiorida</taxon>
        <taxon>Eimeriorina</taxon>
        <taxon>Eimeriidae</taxon>
        <taxon>Eimeria</taxon>
    </lineage>
</organism>
<keyword evidence="3" id="KW-0472">Membrane</keyword>
<feature type="compositionally biased region" description="Low complexity" evidence="2">
    <location>
        <begin position="77"/>
        <end position="95"/>
    </location>
</feature>
<feature type="region of interest" description="Disordered" evidence="2">
    <location>
        <begin position="1"/>
        <end position="113"/>
    </location>
</feature>
<dbReference type="VEuPathDB" id="ToxoDB:ENH_00041470"/>
<dbReference type="OrthoDB" id="331502at2759"/>
<evidence type="ECO:0000256" key="3">
    <source>
        <dbReference type="SAM" id="Phobius"/>
    </source>
</evidence>
<keyword evidence="3" id="KW-1133">Transmembrane helix</keyword>
<feature type="region of interest" description="Disordered" evidence="2">
    <location>
        <begin position="190"/>
        <end position="214"/>
    </location>
</feature>
<dbReference type="AlphaFoldDB" id="U6MH53"/>
<keyword evidence="3" id="KW-0812">Transmembrane</keyword>
<feature type="compositionally biased region" description="Low complexity" evidence="2">
    <location>
        <begin position="11"/>
        <end position="24"/>
    </location>
</feature>
<feature type="coiled-coil region" evidence="1">
    <location>
        <begin position="252"/>
        <end position="279"/>
    </location>
</feature>
<evidence type="ECO:0000256" key="2">
    <source>
        <dbReference type="SAM" id="MobiDB-lite"/>
    </source>
</evidence>
<protein>
    <recommendedName>
        <fullName evidence="6">t-SNARE coiled-coil homology domain-containing protein</fullName>
    </recommendedName>
</protein>
<reference evidence="4" key="2">
    <citation type="submission" date="2013-10" db="EMBL/GenBank/DDBJ databases">
        <authorList>
            <person name="Aslett M."/>
        </authorList>
    </citation>
    <scope>NUCLEOTIDE SEQUENCE [LARGE SCALE GENOMIC DNA]</scope>
    <source>
        <strain evidence="4">Houghton</strain>
    </source>
</reference>
<dbReference type="EMBL" id="HG722795">
    <property type="protein sequence ID" value="CDJ63361.1"/>
    <property type="molecule type" value="Genomic_DNA"/>
</dbReference>
<gene>
    <name evidence="4" type="ORF">ENH_00041470</name>
</gene>
<reference evidence="4" key="1">
    <citation type="submission" date="2013-10" db="EMBL/GenBank/DDBJ databases">
        <title>Genomic analysis of the causative agents of coccidiosis in chickens.</title>
        <authorList>
            <person name="Reid A.J."/>
            <person name="Blake D."/>
            <person name="Billington K."/>
            <person name="Browne H."/>
            <person name="Dunn M."/>
            <person name="Hung S."/>
            <person name="Kawahara F."/>
            <person name="Miranda-Saavedra D."/>
            <person name="Mourier T."/>
            <person name="Nagra H."/>
            <person name="Otto T.D."/>
            <person name="Rawlings N."/>
            <person name="Sanchez A."/>
            <person name="Sanders M."/>
            <person name="Subramaniam C."/>
            <person name="Tay Y."/>
            <person name="Dear P."/>
            <person name="Doerig C."/>
            <person name="Gruber A."/>
            <person name="Parkinson J."/>
            <person name="Shirley M."/>
            <person name="Wan K.L."/>
            <person name="Berriman M."/>
            <person name="Tomley F."/>
            <person name="Pain A."/>
        </authorList>
    </citation>
    <scope>NUCLEOTIDE SEQUENCE [LARGE SCALE GENOMIC DNA]</scope>
    <source>
        <strain evidence="4">Houghton</strain>
    </source>
</reference>
<dbReference type="Proteomes" id="UP000030754">
    <property type="component" value="Unassembled WGS sequence"/>
</dbReference>
<keyword evidence="1" id="KW-0175">Coiled coil</keyword>
<evidence type="ECO:0000313" key="4">
    <source>
        <dbReference type="EMBL" id="CDJ63361.1"/>
    </source>
</evidence>
<evidence type="ECO:0000313" key="5">
    <source>
        <dbReference type="Proteomes" id="UP000030754"/>
    </source>
</evidence>
<dbReference type="GeneID" id="25474304"/>
<accession>U6MH53</accession>
<proteinExistence type="predicted"/>
<feature type="compositionally biased region" description="Low complexity" evidence="2">
    <location>
        <begin position="55"/>
        <end position="65"/>
    </location>
</feature>
<dbReference type="RefSeq" id="XP_013440723.1">
    <property type="nucleotide sequence ID" value="XM_013585269.1"/>
</dbReference>
<feature type="compositionally biased region" description="Low complexity" evidence="2">
    <location>
        <begin position="190"/>
        <end position="207"/>
    </location>
</feature>
<keyword evidence="5" id="KW-1185">Reference proteome</keyword>
<evidence type="ECO:0000256" key="1">
    <source>
        <dbReference type="SAM" id="Coils"/>
    </source>
</evidence>
<name>U6MH53_9EIME</name>
<feature type="transmembrane region" description="Helical" evidence="3">
    <location>
        <begin position="296"/>
        <end position="315"/>
    </location>
</feature>